<sequence length="50" mass="6118">MTKIGYLFQHFGCRKGWTLAISNNLTLLKRIQKNLKHKNNYIRYNVYFLR</sequence>
<evidence type="ECO:0000313" key="1">
    <source>
        <dbReference type="EMBL" id="MBF4469163.1"/>
    </source>
</evidence>
<gene>
    <name evidence="1" type="ORF">ISP01_07130</name>
</gene>
<evidence type="ECO:0000313" key="2">
    <source>
        <dbReference type="Proteomes" id="UP000658733"/>
    </source>
</evidence>
<organism evidence="1 2">
    <name type="scientific">Methanobrevibacter arboriphilus</name>
    <dbReference type="NCBI Taxonomy" id="39441"/>
    <lineage>
        <taxon>Archaea</taxon>
        <taxon>Methanobacteriati</taxon>
        <taxon>Methanobacteriota</taxon>
        <taxon>Methanomada group</taxon>
        <taxon>Methanobacteria</taxon>
        <taxon>Methanobacteriales</taxon>
        <taxon>Methanobacteriaceae</taxon>
        <taxon>Methanobrevibacter</taxon>
    </lineage>
</organism>
<dbReference type="RefSeq" id="WP_278523454.1">
    <property type="nucleotide sequence ID" value="NZ_JADIIN010000059.1"/>
</dbReference>
<dbReference type="Proteomes" id="UP000658733">
    <property type="component" value="Unassembled WGS sequence"/>
</dbReference>
<protein>
    <submittedName>
        <fullName evidence="1">Uncharacterized protein</fullName>
    </submittedName>
</protein>
<dbReference type="AlphaFoldDB" id="A0A843AGY4"/>
<comment type="caution">
    <text evidence="1">The sequence shown here is derived from an EMBL/GenBank/DDBJ whole genome shotgun (WGS) entry which is preliminary data.</text>
</comment>
<proteinExistence type="predicted"/>
<dbReference type="EMBL" id="JADIIN010000059">
    <property type="protein sequence ID" value="MBF4469163.1"/>
    <property type="molecule type" value="Genomic_DNA"/>
</dbReference>
<name>A0A843AGY4_METAZ</name>
<accession>A0A843AGY4</accession>
<reference evidence="1" key="1">
    <citation type="submission" date="2020-10" db="EMBL/GenBank/DDBJ databases">
        <title>Dehalococcoides mccartyi of a TCE/Cr reducing biochatode.</title>
        <authorList>
            <person name="Matturro B."/>
        </authorList>
    </citation>
    <scope>NUCLEOTIDE SEQUENCE</scope>
    <source>
        <strain evidence="1">Bin4</strain>
    </source>
</reference>